<dbReference type="EMBL" id="MCGE01000036">
    <property type="protein sequence ID" value="ORZ07161.1"/>
    <property type="molecule type" value="Genomic_DNA"/>
</dbReference>
<dbReference type="Proteomes" id="UP000193560">
    <property type="component" value="Unassembled WGS sequence"/>
</dbReference>
<evidence type="ECO:0000256" key="2">
    <source>
        <dbReference type="SAM" id="SignalP"/>
    </source>
</evidence>
<keyword evidence="2" id="KW-0732">Signal</keyword>
<name>A0A1X2I197_9FUNG</name>
<keyword evidence="4" id="KW-1185">Reference proteome</keyword>
<proteinExistence type="predicted"/>
<comment type="caution">
    <text evidence="3">The sequence shown here is derived from an EMBL/GenBank/DDBJ whole genome shotgun (WGS) entry which is preliminary data.</text>
</comment>
<evidence type="ECO:0000313" key="4">
    <source>
        <dbReference type="Proteomes" id="UP000193560"/>
    </source>
</evidence>
<reference evidence="3 4" key="1">
    <citation type="submission" date="2016-07" db="EMBL/GenBank/DDBJ databases">
        <title>Pervasive Adenine N6-methylation of Active Genes in Fungi.</title>
        <authorList>
            <consortium name="DOE Joint Genome Institute"/>
            <person name="Mondo S.J."/>
            <person name="Dannebaum R.O."/>
            <person name="Kuo R.C."/>
            <person name="Labutti K."/>
            <person name="Haridas S."/>
            <person name="Kuo A."/>
            <person name="Salamov A."/>
            <person name="Ahrendt S.R."/>
            <person name="Lipzen A."/>
            <person name="Sullivan W."/>
            <person name="Andreopoulos W.B."/>
            <person name="Clum A."/>
            <person name="Lindquist E."/>
            <person name="Daum C."/>
            <person name="Ramamoorthy G.K."/>
            <person name="Gryganskyi A."/>
            <person name="Culley D."/>
            <person name="Magnuson J.K."/>
            <person name="James T.Y."/>
            <person name="O'Malley M.A."/>
            <person name="Stajich J.E."/>
            <person name="Spatafora J.W."/>
            <person name="Visel A."/>
            <person name="Grigoriev I.V."/>
        </authorList>
    </citation>
    <scope>NUCLEOTIDE SEQUENCE [LARGE SCALE GENOMIC DNA]</scope>
    <source>
        <strain evidence="3 4">NRRL 1336</strain>
    </source>
</reference>
<accession>A0A1X2I197</accession>
<feature type="signal peptide" evidence="2">
    <location>
        <begin position="1"/>
        <end position="20"/>
    </location>
</feature>
<evidence type="ECO:0000313" key="3">
    <source>
        <dbReference type="EMBL" id="ORZ07161.1"/>
    </source>
</evidence>
<dbReference type="AlphaFoldDB" id="A0A1X2I197"/>
<feature type="compositionally biased region" description="Polar residues" evidence="1">
    <location>
        <begin position="143"/>
        <end position="152"/>
    </location>
</feature>
<feature type="region of interest" description="Disordered" evidence="1">
    <location>
        <begin position="97"/>
        <end position="215"/>
    </location>
</feature>
<evidence type="ECO:0000256" key="1">
    <source>
        <dbReference type="SAM" id="MobiDB-lite"/>
    </source>
</evidence>
<organism evidence="3 4">
    <name type="scientific">Absidia repens</name>
    <dbReference type="NCBI Taxonomy" id="90262"/>
    <lineage>
        <taxon>Eukaryota</taxon>
        <taxon>Fungi</taxon>
        <taxon>Fungi incertae sedis</taxon>
        <taxon>Mucoromycota</taxon>
        <taxon>Mucoromycotina</taxon>
        <taxon>Mucoromycetes</taxon>
        <taxon>Mucorales</taxon>
        <taxon>Cunninghamellaceae</taxon>
        <taxon>Absidia</taxon>
    </lineage>
</organism>
<feature type="compositionally biased region" description="Low complexity" evidence="1">
    <location>
        <begin position="157"/>
        <end position="173"/>
    </location>
</feature>
<feature type="chain" id="PRO_5013253553" evidence="2">
    <location>
        <begin position="21"/>
        <end position="215"/>
    </location>
</feature>
<sequence>MVLKSSMFACVLAGVAITQALPMSSNKVNIDKRHKKPLPTALPAAASLTPDQQYVACLINTLYNPPKDKDDRLEYEELINGCIEVVYKTKSAPATATATASDASEQAGPDRPQEPFSESYSRDYEISATDSGGEAGFDDPQEPSDNSGSSSPLDEMAPGNNNPNGPKPDAADPINPTGPTGDKTSPVFAVPSTILNPTPEDKNKKKIAGKPAEKD</sequence>
<protein>
    <submittedName>
        <fullName evidence="3">Uncharacterized protein</fullName>
    </submittedName>
</protein>
<gene>
    <name evidence="3" type="ORF">BCR42DRAFT_426449</name>
</gene>